<keyword evidence="11 12" id="KW-0472">Membrane</keyword>
<dbReference type="PANTHER" id="PTHR34220:SF11">
    <property type="entry name" value="SENSOR PROTEIN KINASE HPTS"/>
    <property type="match status" value="1"/>
</dbReference>
<sequence length="615" mass="70236">MRIWLRTLKEGRLHTKLLLTYIMLLAGTILIFGISDYRLNRNTVLEMAQKDVFTIVRKNNEIIDAKFSRIREMIYGFMEDADFYETFSTLDIDNKTKVLAADLRIKGILDKYFAQSQDIYSVQVATSYFIFGTASSANSEHAKNFIPINGFEGTDLDRTAKDGKGKIQWVPTYNFADMYRIPYLKKMDFDYKHLFSAISMIQGSYYKGKFRAYTDLKDKPALLLNFKDSLFTTVFAGSIPVSGASYMVVDPKGRIIAHSDRSLLTTKADLPMLPELMEEKSGVRMMRIHGKEQVVAFARSDITGWLSIAVIPPSELLDPVTKQYVRNLLVSVGIITVVFIALSYFLSRLITNPFRTMIRAIVNTGEGRFATNFKQSGSYEFRILMKKFNDMNENIVKLIQENYETQIREKEAQIKALNLQLDPHFMYNTLNMVSLMALEKEEYEISDIVVSLSNMMKYMVKHESTLVRFQDDLTYLEGYVTIMSKRFEDAFQVEYVIDEQLRSDEVPKFFLQPLVENAFVHGFKKLGGRQGKLCISCRRTEEGRVYQIEDNGEGMDTAKLASLLGGSSHVGLSNVNRRIHILYGEPYGLHIASVPGQGTTVTVTLPPVHHQEVLP</sequence>
<dbReference type="GO" id="GO:0005886">
    <property type="term" value="C:plasma membrane"/>
    <property type="evidence" value="ECO:0007669"/>
    <property type="project" value="UniProtKB-SubCell"/>
</dbReference>
<evidence type="ECO:0000256" key="10">
    <source>
        <dbReference type="ARBA" id="ARBA00023012"/>
    </source>
</evidence>
<evidence type="ECO:0000256" key="8">
    <source>
        <dbReference type="ARBA" id="ARBA00022840"/>
    </source>
</evidence>
<organism evidence="14 15">
    <name type="scientific">Paenibacillus methanolicus</name>
    <dbReference type="NCBI Taxonomy" id="582686"/>
    <lineage>
        <taxon>Bacteria</taxon>
        <taxon>Bacillati</taxon>
        <taxon>Bacillota</taxon>
        <taxon>Bacilli</taxon>
        <taxon>Bacillales</taxon>
        <taxon>Paenibacillaceae</taxon>
        <taxon>Paenibacillus</taxon>
    </lineage>
</organism>
<keyword evidence="8" id="KW-0067">ATP-binding</keyword>
<proteinExistence type="predicted"/>
<dbReference type="Pfam" id="PF06580">
    <property type="entry name" value="His_kinase"/>
    <property type="match status" value="1"/>
</dbReference>
<dbReference type="SMART" id="SM00387">
    <property type="entry name" value="HATPase_c"/>
    <property type="match status" value="1"/>
</dbReference>
<keyword evidence="3" id="KW-0597">Phosphoprotein</keyword>
<comment type="caution">
    <text evidence="14">The sequence shown here is derived from an EMBL/GenBank/DDBJ whole genome shotgun (WGS) entry which is preliminary data.</text>
</comment>
<dbReference type="RefSeq" id="WP_148927985.1">
    <property type="nucleotide sequence ID" value="NZ_VNHS01000002.1"/>
</dbReference>
<feature type="transmembrane region" description="Helical" evidence="12">
    <location>
        <begin position="18"/>
        <end position="37"/>
    </location>
</feature>
<evidence type="ECO:0000256" key="4">
    <source>
        <dbReference type="ARBA" id="ARBA00022679"/>
    </source>
</evidence>
<evidence type="ECO:0000256" key="1">
    <source>
        <dbReference type="ARBA" id="ARBA00004651"/>
    </source>
</evidence>
<dbReference type="EMBL" id="VNHS01000002">
    <property type="protein sequence ID" value="TYP77451.1"/>
    <property type="molecule type" value="Genomic_DNA"/>
</dbReference>
<dbReference type="InterPro" id="IPR003660">
    <property type="entry name" value="HAMP_dom"/>
</dbReference>
<evidence type="ECO:0000256" key="11">
    <source>
        <dbReference type="ARBA" id="ARBA00023136"/>
    </source>
</evidence>
<evidence type="ECO:0000256" key="2">
    <source>
        <dbReference type="ARBA" id="ARBA00022475"/>
    </source>
</evidence>
<evidence type="ECO:0000313" key="14">
    <source>
        <dbReference type="EMBL" id="TYP77451.1"/>
    </source>
</evidence>
<protein>
    <submittedName>
        <fullName evidence="14">Two-component system sensor histidine kinase YesM</fullName>
    </submittedName>
</protein>
<keyword evidence="5 12" id="KW-0812">Transmembrane</keyword>
<dbReference type="Gene3D" id="3.30.450.20">
    <property type="entry name" value="PAS domain"/>
    <property type="match status" value="1"/>
</dbReference>
<accession>A0A5S5CDI0</accession>
<evidence type="ECO:0000256" key="9">
    <source>
        <dbReference type="ARBA" id="ARBA00022989"/>
    </source>
</evidence>
<dbReference type="Gene3D" id="6.10.340.10">
    <property type="match status" value="1"/>
</dbReference>
<keyword evidence="7 14" id="KW-0418">Kinase</keyword>
<evidence type="ECO:0000256" key="12">
    <source>
        <dbReference type="SAM" id="Phobius"/>
    </source>
</evidence>
<evidence type="ECO:0000313" key="15">
    <source>
        <dbReference type="Proteomes" id="UP000323257"/>
    </source>
</evidence>
<keyword evidence="6" id="KW-0547">Nucleotide-binding</keyword>
<dbReference type="InterPro" id="IPR003594">
    <property type="entry name" value="HATPase_dom"/>
</dbReference>
<dbReference type="InterPro" id="IPR050640">
    <property type="entry name" value="Bact_2-comp_sensor_kinase"/>
</dbReference>
<feature type="domain" description="HAMP" evidence="13">
    <location>
        <begin position="348"/>
        <end position="400"/>
    </location>
</feature>
<feature type="transmembrane region" description="Helical" evidence="12">
    <location>
        <begin position="324"/>
        <end position="347"/>
    </location>
</feature>
<comment type="subcellular location">
    <subcellularLocation>
        <location evidence="1">Cell membrane</location>
        <topology evidence="1">Multi-pass membrane protein</topology>
    </subcellularLocation>
</comment>
<dbReference type="PANTHER" id="PTHR34220">
    <property type="entry name" value="SENSOR HISTIDINE KINASE YPDA"/>
    <property type="match status" value="1"/>
</dbReference>
<keyword evidence="2" id="KW-1003">Cell membrane</keyword>
<dbReference type="Proteomes" id="UP000323257">
    <property type="component" value="Unassembled WGS sequence"/>
</dbReference>
<dbReference type="OrthoDB" id="9776552at2"/>
<name>A0A5S5CDI0_9BACL</name>
<dbReference type="AlphaFoldDB" id="A0A5S5CDI0"/>
<dbReference type="SMART" id="SM00304">
    <property type="entry name" value="HAMP"/>
    <property type="match status" value="1"/>
</dbReference>
<dbReference type="SUPFAM" id="SSF55874">
    <property type="entry name" value="ATPase domain of HSP90 chaperone/DNA topoisomerase II/histidine kinase"/>
    <property type="match status" value="1"/>
</dbReference>
<dbReference type="PROSITE" id="PS50885">
    <property type="entry name" value="HAMP"/>
    <property type="match status" value="1"/>
</dbReference>
<keyword evidence="10" id="KW-0902">Two-component regulatory system</keyword>
<dbReference type="CDD" id="cd12912">
    <property type="entry name" value="PDC2_MCP_like"/>
    <property type="match status" value="1"/>
</dbReference>
<dbReference type="InterPro" id="IPR010559">
    <property type="entry name" value="Sig_transdc_His_kin_internal"/>
</dbReference>
<evidence type="ECO:0000259" key="13">
    <source>
        <dbReference type="PROSITE" id="PS50885"/>
    </source>
</evidence>
<evidence type="ECO:0000256" key="3">
    <source>
        <dbReference type="ARBA" id="ARBA00022553"/>
    </source>
</evidence>
<gene>
    <name evidence="14" type="ORF">BCM02_10211</name>
</gene>
<dbReference type="Gene3D" id="3.30.565.10">
    <property type="entry name" value="Histidine kinase-like ATPase, C-terminal domain"/>
    <property type="match status" value="1"/>
</dbReference>
<keyword evidence="4" id="KW-0808">Transferase</keyword>
<reference evidence="14 15" key="1">
    <citation type="submission" date="2019-07" db="EMBL/GenBank/DDBJ databases">
        <title>Genomic Encyclopedia of Type Strains, Phase III (KMG-III): the genomes of soil and plant-associated and newly described type strains.</title>
        <authorList>
            <person name="Whitman W."/>
        </authorList>
    </citation>
    <scope>NUCLEOTIDE SEQUENCE [LARGE SCALE GENOMIC DNA]</scope>
    <source>
        <strain evidence="14 15">BL24</strain>
    </source>
</reference>
<dbReference type="Pfam" id="PF02518">
    <property type="entry name" value="HATPase_c"/>
    <property type="match status" value="1"/>
</dbReference>
<dbReference type="InterPro" id="IPR036890">
    <property type="entry name" value="HATPase_C_sf"/>
</dbReference>
<evidence type="ECO:0000256" key="5">
    <source>
        <dbReference type="ARBA" id="ARBA00022692"/>
    </source>
</evidence>
<evidence type="ECO:0000256" key="7">
    <source>
        <dbReference type="ARBA" id="ARBA00022777"/>
    </source>
</evidence>
<keyword evidence="9 12" id="KW-1133">Transmembrane helix</keyword>
<dbReference type="GO" id="GO:0000155">
    <property type="term" value="F:phosphorelay sensor kinase activity"/>
    <property type="evidence" value="ECO:0007669"/>
    <property type="project" value="InterPro"/>
</dbReference>
<dbReference type="GO" id="GO:0005524">
    <property type="term" value="F:ATP binding"/>
    <property type="evidence" value="ECO:0007669"/>
    <property type="project" value="UniProtKB-KW"/>
</dbReference>
<evidence type="ECO:0000256" key="6">
    <source>
        <dbReference type="ARBA" id="ARBA00022741"/>
    </source>
</evidence>
<keyword evidence="15" id="KW-1185">Reference proteome</keyword>